<dbReference type="SUPFAM" id="SSF46955">
    <property type="entry name" value="Putative DNA-binding domain"/>
    <property type="match status" value="1"/>
</dbReference>
<comment type="caution">
    <text evidence="1">The sequence shown here is derived from an EMBL/GenBank/DDBJ whole genome shotgun (WGS) entry which is preliminary data.</text>
</comment>
<sequence length="214" mass="24233">MNATSTVLRAFSVDHAARITQISKSRLTRWDRLGFFSPELADEADRGNPYSRIYSFNDLVGLRTLAILTEKYRVPLNELRTAYELLKRHSGYPWSEIKLTVAKRKIVIYDNQGRPVNVTDGQYSFQDIPLPEIAKDIADRAAALRNRDKAQIGVVERHKFIAHNAYVLAGTRIPVKAVESFINAGYTDDAIVEEYPSLTKFDVSTVRRNMKAAA</sequence>
<dbReference type="SUPFAM" id="SSF46689">
    <property type="entry name" value="Homeodomain-like"/>
    <property type="match status" value="1"/>
</dbReference>
<dbReference type="Gene3D" id="1.10.1660.10">
    <property type="match status" value="1"/>
</dbReference>
<protein>
    <submittedName>
        <fullName evidence="1">Uncharacterized protein (DUF433 family)</fullName>
    </submittedName>
</protein>
<gene>
    <name evidence="1" type="ORF">GGQ98_002764</name>
</gene>
<dbReference type="InterPro" id="IPR036388">
    <property type="entry name" value="WH-like_DNA-bd_sf"/>
</dbReference>
<reference evidence="1 2" key="1">
    <citation type="submission" date="2020-08" db="EMBL/GenBank/DDBJ databases">
        <title>Genomic Encyclopedia of Type Strains, Phase IV (KMG-IV): sequencing the most valuable type-strain genomes for metagenomic binning, comparative biology and taxonomic classification.</title>
        <authorList>
            <person name="Goeker M."/>
        </authorList>
    </citation>
    <scope>NUCLEOTIDE SEQUENCE [LARGE SCALE GENOMIC DNA]</scope>
    <source>
        <strain evidence="1 2">DSM 17328</strain>
    </source>
</reference>
<dbReference type="InterPro" id="IPR009061">
    <property type="entry name" value="DNA-bd_dom_put_sf"/>
</dbReference>
<dbReference type="Pfam" id="PF04255">
    <property type="entry name" value="DUF433"/>
    <property type="match status" value="1"/>
</dbReference>
<evidence type="ECO:0000313" key="2">
    <source>
        <dbReference type="Proteomes" id="UP000566324"/>
    </source>
</evidence>
<dbReference type="InterPro" id="IPR009057">
    <property type="entry name" value="Homeodomain-like_sf"/>
</dbReference>
<dbReference type="Proteomes" id="UP000566324">
    <property type="component" value="Unassembled WGS sequence"/>
</dbReference>
<proteinExistence type="predicted"/>
<dbReference type="Gene3D" id="1.10.10.10">
    <property type="entry name" value="Winged helix-like DNA-binding domain superfamily/Winged helix DNA-binding domain"/>
    <property type="match status" value="1"/>
</dbReference>
<name>A0A7W7B3B9_9SPHN</name>
<organism evidence="1 2">
    <name type="scientific">Sphingosinicella soli</name>
    <dbReference type="NCBI Taxonomy" id="333708"/>
    <lineage>
        <taxon>Bacteria</taxon>
        <taxon>Pseudomonadati</taxon>
        <taxon>Pseudomonadota</taxon>
        <taxon>Alphaproteobacteria</taxon>
        <taxon>Sphingomonadales</taxon>
        <taxon>Sphingosinicellaceae</taxon>
        <taxon>Sphingosinicella</taxon>
    </lineage>
</organism>
<dbReference type="EMBL" id="JACHNZ010000035">
    <property type="protein sequence ID" value="MBB4633134.1"/>
    <property type="molecule type" value="Genomic_DNA"/>
</dbReference>
<keyword evidence="2" id="KW-1185">Reference proteome</keyword>
<evidence type="ECO:0000313" key="1">
    <source>
        <dbReference type="EMBL" id="MBB4633134.1"/>
    </source>
</evidence>
<dbReference type="AlphaFoldDB" id="A0A7W7B3B9"/>
<dbReference type="InterPro" id="IPR007367">
    <property type="entry name" value="DUF433"/>
</dbReference>
<accession>A0A7W7B3B9</accession>
<dbReference type="RefSeq" id="WP_184070472.1">
    <property type="nucleotide sequence ID" value="NZ_JACHNZ010000035.1"/>
</dbReference>